<name>A0A8H3G8I4_9LECA</name>
<evidence type="ECO:0000313" key="2">
    <source>
        <dbReference type="Proteomes" id="UP000664521"/>
    </source>
</evidence>
<dbReference type="AlphaFoldDB" id="A0A8H3G8I4"/>
<evidence type="ECO:0000313" key="1">
    <source>
        <dbReference type="EMBL" id="CAF9938101.1"/>
    </source>
</evidence>
<comment type="caution">
    <text evidence="1">The sequence shown here is derived from an EMBL/GenBank/DDBJ whole genome shotgun (WGS) entry which is preliminary data.</text>
</comment>
<keyword evidence="2" id="KW-1185">Reference proteome</keyword>
<dbReference type="OrthoDB" id="5413827at2759"/>
<gene>
    <name evidence="1" type="ORF">HETSPECPRED_000774</name>
</gene>
<sequence length="225" mass="24936">MSDRVHGFGVEVVELCFFDEAERVVAGASVGHWGSVWRMRQRMEGGSPRIVGDQAFRGRVIDALISRDEDTEVLDSGTFWEVSIPISDWSERLIGKRLVSSSPTFTDLNGATVFHHASIPTALNPNIGTSLAPLLQLPTELRLKILSCVFETIKPDDWLSCHYGATPASVMFTCKLMYAEAQGLALKACTCDYETLPEGHQMTGYGRPWSSIMASRYERCAGDWL</sequence>
<dbReference type="Proteomes" id="UP000664521">
    <property type="component" value="Unassembled WGS sequence"/>
</dbReference>
<accession>A0A8H3G8I4</accession>
<protein>
    <submittedName>
        <fullName evidence="1">Uncharacterized protein</fullName>
    </submittedName>
</protein>
<dbReference type="EMBL" id="CAJPDS010000108">
    <property type="protein sequence ID" value="CAF9938101.1"/>
    <property type="molecule type" value="Genomic_DNA"/>
</dbReference>
<proteinExistence type="predicted"/>
<organism evidence="1 2">
    <name type="scientific">Heterodermia speciosa</name>
    <dbReference type="NCBI Taxonomy" id="116794"/>
    <lineage>
        <taxon>Eukaryota</taxon>
        <taxon>Fungi</taxon>
        <taxon>Dikarya</taxon>
        <taxon>Ascomycota</taxon>
        <taxon>Pezizomycotina</taxon>
        <taxon>Lecanoromycetes</taxon>
        <taxon>OSLEUM clade</taxon>
        <taxon>Lecanoromycetidae</taxon>
        <taxon>Caliciales</taxon>
        <taxon>Physciaceae</taxon>
        <taxon>Heterodermia</taxon>
    </lineage>
</organism>
<reference evidence="1" key="1">
    <citation type="submission" date="2021-03" db="EMBL/GenBank/DDBJ databases">
        <authorList>
            <person name="Tagirdzhanova G."/>
        </authorList>
    </citation>
    <scope>NUCLEOTIDE SEQUENCE</scope>
</reference>